<evidence type="ECO:0000256" key="3">
    <source>
        <dbReference type="ARBA" id="ARBA00022793"/>
    </source>
</evidence>
<evidence type="ECO:0000256" key="1">
    <source>
        <dbReference type="ARBA" id="ARBA00001933"/>
    </source>
</evidence>
<evidence type="ECO:0000313" key="8">
    <source>
        <dbReference type="EMBL" id="SNX75729.1"/>
    </source>
</evidence>
<dbReference type="Pfam" id="PF03711">
    <property type="entry name" value="OKR_DC_1_C"/>
    <property type="match status" value="1"/>
</dbReference>
<dbReference type="RefSeq" id="WP_097160785.1">
    <property type="nucleotide sequence ID" value="NZ_JBEPMQ010000020.1"/>
</dbReference>
<dbReference type="Gene3D" id="3.40.640.10">
    <property type="entry name" value="Type I PLP-dependent aspartate aminotransferase-like (Major domain)"/>
    <property type="match status" value="1"/>
</dbReference>
<dbReference type="Gene3D" id="3.90.105.10">
    <property type="entry name" value="Molybdopterin biosynthesis moea protein, domain 2"/>
    <property type="match status" value="1"/>
</dbReference>
<proteinExistence type="inferred from homology"/>
<name>A0A285D7E5_9BACI</name>
<keyword evidence="5" id="KW-0456">Lyase</keyword>
<dbReference type="Proteomes" id="UP000219546">
    <property type="component" value="Unassembled WGS sequence"/>
</dbReference>
<feature type="domain" description="Orn/Lys/Arg decarboxylases family 1 pyridoxal-P attachment site" evidence="6">
    <location>
        <begin position="8"/>
        <end position="273"/>
    </location>
</feature>
<feature type="domain" description="Orn/Lys/Arg decarboxylase C-terminal" evidence="7">
    <location>
        <begin position="392"/>
        <end position="446"/>
    </location>
</feature>
<dbReference type="InterPro" id="IPR052357">
    <property type="entry name" value="Orn_Lys_Arg_decarboxylase-I"/>
</dbReference>
<dbReference type="Pfam" id="PF01276">
    <property type="entry name" value="OKR_DC_1"/>
    <property type="match status" value="1"/>
</dbReference>
<dbReference type="CDD" id="cd00615">
    <property type="entry name" value="Orn_deC_like"/>
    <property type="match status" value="1"/>
</dbReference>
<dbReference type="InterPro" id="IPR015424">
    <property type="entry name" value="PyrdxlP-dep_Trfase"/>
</dbReference>
<dbReference type="SUPFAM" id="SSF55904">
    <property type="entry name" value="Ornithine decarboxylase C-terminal domain"/>
    <property type="match status" value="1"/>
</dbReference>
<protein>
    <submittedName>
        <fullName evidence="8">Arginine/lysine/ornithine decarboxylase</fullName>
    </submittedName>
</protein>
<dbReference type="InterPro" id="IPR008286">
    <property type="entry name" value="Prn/Lys/Arg_de-COase_C"/>
</dbReference>
<dbReference type="InterPro" id="IPR000310">
    <property type="entry name" value="Orn/Lys/Arg_deCO2ase_major_dom"/>
</dbReference>
<sequence length="475" mass="53001">MNGQEQMPLYNALQRHIQTNPISFHVPGHKGGLLYQEKSRLLAADVTEITGMDDLYHPSGILFESQKLLTDLYNSDQSLFLVNGSTVGNLAMIYGTCSEGDVVLVQRNSHKSIIHGLMLAKVHPVFLEPEYEQEWGIAKGITANTLAEALKQYPEAKAVILTYPNYYGMADPIEDLIQQAHAINIPVLVDEAHGAHFLGKEPFPRSALQGGADIVVQSAHKTLPSLTMGAYLHIREGLVNVESIQQALSILQTSSPSYLIMASLDYARSYLGTFTMEDFQFWKTYKEHINECLVKIRGIDLYQNPYTDPLKITIRLSNGESGQMLQRLLEEQGIYPEFSDPANVLLIFPLFKKEQETEALTYLDLLAGTLKKISLHTIEKPRLKPLIWSRGSQVKTPVITISQAKAAEKKWVPLAEALGKVSGGMIIPYPPGIPLIMPGESIRPHHLEGLKKFIEHNTHIQGDGWNEKHQILVLA</sequence>
<dbReference type="GO" id="GO:0016831">
    <property type="term" value="F:carboxy-lyase activity"/>
    <property type="evidence" value="ECO:0007669"/>
    <property type="project" value="UniProtKB-KW"/>
</dbReference>
<dbReference type="PANTHER" id="PTHR43277:SF3">
    <property type="entry name" value="DECARBOXYLASE, PUTATIVE-RELATED"/>
    <property type="match status" value="1"/>
</dbReference>
<comment type="cofactor">
    <cofactor evidence="1">
        <name>pyridoxal 5'-phosphate</name>
        <dbReference type="ChEBI" id="CHEBI:597326"/>
    </cofactor>
</comment>
<keyword evidence="9" id="KW-1185">Reference proteome</keyword>
<dbReference type="AlphaFoldDB" id="A0A285D7E5"/>
<dbReference type="EMBL" id="OAOP01000015">
    <property type="protein sequence ID" value="SNX75729.1"/>
    <property type="molecule type" value="Genomic_DNA"/>
</dbReference>
<evidence type="ECO:0000313" key="9">
    <source>
        <dbReference type="Proteomes" id="UP000219546"/>
    </source>
</evidence>
<dbReference type="SUPFAM" id="SSF53383">
    <property type="entry name" value="PLP-dependent transferases"/>
    <property type="match status" value="1"/>
</dbReference>
<keyword evidence="4" id="KW-0663">Pyridoxal phosphate</keyword>
<dbReference type="InterPro" id="IPR015421">
    <property type="entry name" value="PyrdxlP-dep_Trfase_major"/>
</dbReference>
<reference evidence="8 9" key="1">
    <citation type="submission" date="2017-08" db="EMBL/GenBank/DDBJ databases">
        <authorList>
            <person name="de Groot N.N."/>
        </authorList>
    </citation>
    <scope>NUCLEOTIDE SEQUENCE [LARGE SCALE GENOMIC DNA]</scope>
    <source>
        <strain evidence="8 9">JC228</strain>
    </source>
</reference>
<comment type="similarity">
    <text evidence="2">Belongs to the Orn/Lys/Arg decarboxylase class-I family.</text>
</comment>
<evidence type="ECO:0000256" key="2">
    <source>
        <dbReference type="ARBA" id="ARBA00010671"/>
    </source>
</evidence>
<accession>A0A285D7E5</accession>
<evidence type="ECO:0000259" key="7">
    <source>
        <dbReference type="Pfam" id="PF03711"/>
    </source>
</evidence>
<dbReference type="InterPro" id="IPR036633">
    <property type="entry name" value="Prn/Lys/Arg_de-COase_C_sf"/>
</dbReference>
<dbReference type="PANTHER" id="PTHR43277">
    <property type="entry name" value="ARGININE DECARBOXYLASE"/>
    <property type="match status" value="1"/>
</dbReference>
<evidence type="ECO:0000256" key="4">
    <source>
        <dbReference type="ARBA" id="ARBA00022898"/>
    </source>
</evidence>
<gene>
    <name evidence="8" type="ORF">SAMN05877753_11555</name>
</gene>
<evidence type="ECO:0000259" key="6">
    <source>
        <dbReference type="Pfam" id="PF01276"/>
    </source>
</evidence>
<evidence type="ECO:0000256" key="5">
    <source>
        <dbReference type="ARBA" id="ARBA00023239"/>
    </source>
</evidence>
<keyword evidence="3" id="KW-0210">Decarboxylase</keyword>
<organism evidence="8 9">
    <name type="scientific">Bacillus oleivorans</name>
    <dbReference type="NCBI Taxonomy" id="1448271"/>
    <lineage>
        <taxon>Bacteria</taxon>
        <taxon>Bacillati</taxon>
        <taxon>Bacillota</taxon>
        <taxon>Bacilli</taxon>
        <taxon>Bacillales</taxon>
        <taxon>Bacillaceae</taxon>
        <taxon>Bacillus</taxon>
    </lineage>
</organism>
<dbReference type="OrthoDB" id="9815233at2"/>